<dbReference type="Pfam" id="PF02889">
    <property type="entry name" value="Sec63"/>
    <property type="match status" value="2"/>
</dbReference>
<dbReference type="InterPro" id="IPR003593">
    <property type="entry name" value="AAA+_ATPase"/>
</dbReference>
<evidence type="ECO:0000256" key="12">
    <source>
        <dbReference type="ARBA" id="ARBA00023242"/>
    </source>
</evidence>
<dbReference type="PIRSF" id="PIRSF039073">
    <property type="entry name" value="BRR2"/>
    <property type="match status" value="1"/>
</dbReference>
<keyword evidence="5" id="KW-0747">Spliceosome</keyword>
<dbReference type="Gene3D" id="2.60.40.150">
    <property type="entry name" value="C2 domain"/>
    <property type="match status" value="2"/>
</dbReference>
<dbReference type="GO" id="GO:0003678">
    <property type="term" value="F:DNA helicase activity"/>
    <property type="evidence" value="ECO:0007669"/>
    <property type="project" value="TreeGrafter"/>
</dbReference>
<keyword evidence="11" id="KW-0508">mRNA splicing</keyword>
<dbReference type="InterPro" id="IPR036390">
    <property type="entry name" value="WH_DNA-bd_sf"/>
</dbReference>
<dbReference type="InterPro" id="IPR057842">
    <property type="entry name" value="WH_MER3"/>
</dbReference>
<dbReference type="SUPFAM" id="SSF46785">
    <property type="entry name" value="Winged helix' DNA-binding domain"/>
    <property type="match status" value="2"/>
</dbReference>
<evidence type="ECO:0000256" key="15">
    <source>
        <dbReference type="ARBA" id="ARBA00054527"/>
    </source>
</evidence>
<dbReference type="InterPro" id="IPR011545">
    <property type="entry name" value="DEAD/DEAH_box_helicase_dom"/>
</dbReference>
<evidence type="ECO:0000256" key="7">
    <source>
        <dbReference type="ARBA" id="ARBA00022741"/>
    </source>
</evidence>
<dbReference type="FunFam" id="1.10.3380.10:FF:000002">
    <property type="entry name" value="Activating signal cointegrator 1 complex subunit 3"/>
    <property type="match status" value="1"/>
</dbReference>
<keyword evidence="4" id="KW-0507">mRNA processing</keyword>
<evidence type="ECO:0000256" key="9">
    <source>
        <dbReference type="ARBA" id="ARBA00022806"/>
    </source>
</evidence>
<dbReference type="Pfam" id="PF18149">
    <property type="entry name" value="Helicase_PWI"/>
    <property type="match status" value="1"/>
</dbReference>
<keyword evidence="19" id="KW-1185">Reference proteome</keyword>
<gene>
    <name evidence="18" type="ORF">NEZAVI_LOCUS8789</name>
</gene>
<dbReference type="Gene3D" id="1.10.150.20">
    <property type="entry name" value="5' to 3' exonuclease, C-terminal subdomain"/>
    <property type="match status" value="2"/>
</dbReference>
<evidence type="ECO:0000256" key="3">
    <source>
        <dbReference type="ARBA" id="ARBA00012552"/>
    </source>
</evidence>
<feature type="domain" description="Helicase ATP-binding" evidence="16">
    <location>
        <begin position="486"/>
        <end position="669"/>
    </location>
</feature>
<evidence type="ECO:0000256" key="14">
    <source>
        <dbReference type="ARBA" id="ARBA00047984"/>
    </source>
</evidence>
<organism evidence="18 19">
    <name type="scientific">Nezara viridula</name>
    <name type="common">Southern green stink bug</name>
    <name type="synonym">Cimex viridulus</name>
    <dbReference type="NCBI Taxonomy" id="85310"/>
    <lineage>
        <taxon>Eukaryota</taxon>
        <taxon>Metazoa</taxon>
        <taxon>Ecdysozoa</taxon>
        <taxon>Arthropoda</taxon>
        <taxon>Hexapoda</taxon>
        <taxon>Insecta</taxon>
        <taxon>Pterygota</taxon>
        <taxon>Neoptera</taxon>
        <taxon>Paraneoptera</taxon>
        <taxon>Hemiptera</taxon>
        <taxon>Heteroptera</taxon>
        <taxon>Panheteroptera</taxon>
        <taxon>Pentatomomorpha</taxon>
        <taxon>Pentatomoidea</taxon>
        <taxon>Pentatomidae</taxon>
        <taxon>Pentatominae</taxon>
        <taxon>Nezara</taxon>
    </lineage>
</organism>
<evidence type="ECO:0000256" key="10">
    <source>
        <dbReference type="ARBA" id="ARBA00022840"/>
    </source>
</evidence>
<dbReference type="EC" id="3.6.4.13" evidence="3"/>
<dbReference type="FunFam" id="1.10.10.10:FF:000024">
    <property type="entry name" value="U5 small nuclear ribonucleoprotein helicase"/>
    <property type="match status" value="1"/>
</dbReference>
<dbReference type="CDD" id="cd18795">
    <property type="entry name" value="SF2_C_Ski2"/>
    <property type="match status" value="2"/>
</dbReference>
<evidence type="ECO:0000313" key="18">
    <source>
        <dbReference type="EMBL" id="CAH1399311.1"/>
    </source>
</evidence>
<dbReference type="PROSITE" id="PS51192">
    <property type="entry name" value="HELICASE_ATP_BIND_1"/>
    <property type="match status" value="2"/>
</dbReference>
<dbReference type="Pfam" id="PF23445">
    <property type="entry name" value="WHD_SNRNP200"/>
    <property type="match status" value="2"/>
</dbReference>
<proteinExistence type="inferred from homology"/>
<dbReference type="GO" id="GO:0016787">
    <property type="term" value="F:hydrolase activity"/>
    <property type="evidence" value="ECO:0007669"/>
    <property type="project" value="UniProtKB-KW"/>
</dbReference>
<name>A0A9P0MQI2_NEZVI</name>
<dbReference type="GO" id="GO:0006397">
    <property type="term" value="P:mRNA processing"/>
    <property type="evidence" value="ECO:0007669"/>
    <property type="project" value="UniProtKB-KW"/>
</dbReference>
<dbReference type="Pfam" id="PF00271">
    <property type="entry name" value="Helicase_C"/>
    <property type="match status" value="1"/>
</dbReference>
<dbReference type="FunFam" id="2.60.40.150:FF:000048">
    <property type="entry name" value="U5 small nuclear ribonucleoprotein 200 kDa helicase"/>
    <property type="match status" value="1"/>
</dbReference>
<reference evidence="18" key="1">
    <citation type="submission" date="2022-01" db="EMBL/GenBank/DDBJ databases">
        <authorList>
            <person name="King R."/>
        </authorList>
    </citation>
    <scope>NUCLEOTIDE SEQUENCE</scope>
</reference>
<dbReference type="FunFam" id="3.40.50.300:FF:000062">
    <property type="entry name" value="U5 small nuclear ribonucleoprotein helicase"/>
    <property type="match status" value="1"/>
</dbReference>
<keyword evidence="6" id="KW-0677">Repeat</keyword>
<dbReference type="InterPro" id="IPR001650">
    <property type="entry name" value="Helicase_C-like"/>
</dbReference>
<dbReference type="OrthoDB" id="5575at2759"/>
<dbReference type="GO" id="GO:0005524">
    <property type="term" value="F:ATP binding"/>
    <property type="evidence" value="ECO:0007669"/>
    <property type="project" value="UniProtKB-KW"/>
</dbReference>
<evidence type="ECO:0000259" key="17">
    <source>
        <dbReference type="PROSITE" id="PS51194"/>
    </source>
</evidence>
<dbReference type="PROSITE" id="PS51194">
    <property type="entry name" value="HELICASE_CTER"/>
    <property type="match status" value="2"/>
</dbReference>
<dbReference type="InterPro" id="IPR041094">
    <property type="entry name" value="Brr2_helicase_PWI"/>
</dbReference>
<evidence type="ECO:0000256" key="1">
    <source>
        <dbReference type="ARBA" id="ARBA00004123"/>
    </source>
</evidence>
<dbReference type="FunFam" id="3.40.50.300:FF:000254">
    <property type="entry name" value="U5 small nuclear ribonucleoprotein helicase"/>
    <property type="match status" value="1"/>
</dbReference>
<dbReference type="InterPro" id="IPR035892">
    <property type="entry name" value="C2_domain_sf"/>
</dbReference>
<comment type="similarity">
    <text evidence="2">Belongs to the helicase family. SKI2 subfamily.</text>
</comment>
<dbReference type="CDD" id="cd18021">
    <property type="entry name" value="DEXHc_Brr2_2"/>
    <property type="match status" value="1"/>
</dbReference>
<dbReference type="Pfam" id="PF00270">
    <property type="entry name" value="DEAD"/>
    <property type="match status" value="2"/>
</dbReference>
<evidence type="ECO:0000256" key="5">
    <source>
        <dbReference type="ARBA" id="ARBA00022728"/>
    </source>
</evidence>
<dbReference type="InterPro" id="IPR014001">
    <property type="entry name" value="Helicase_ATP-bd"/>
</dbReference>
<evidence type="ECO:0000256" key="4">
    <source>
        <dbReference type="ARBA" id="ARBA00022664"/>
    </source>
</evidence>
<dbReference type="SUPFAM" id="SSF52540">
    <property type="entry name" value="P-loop containing nucleoside triphosphate hydrolases"/>
    <property type="match status" value="4"/>
</dbReference>
<keyword evidence="10" id="KW-0067">ATP-binding</keyword>
<dbReference type="SUPFAM" id="SSF158702">
    <property type="entry name" value="Sec63 N-terminal domain-like"/>
    <property type="match status" value="2"/>
</dbReference>
<dbReference type="SMART" id="SM00382">
    <property type="entry name" value="AAA"/>
    <property type="match status" value="2"/>
</dbReference>
<keyword evidence="8" id="KW-0378">Hydrolase</keyword>
<dbReference type="PANTHER" id="PTHR47961">
    <property type="entry name" value="DNA POLYMERASE THETA, PUTATIVE (AFU_ORTHOLOGUE AFUA_1G05260)-RELATED"/>
    <property type="match status" value="1"/>
</dbReference>
<dbReference type="FunFam" id="1.10.150.20:FF:000013">
    <property type="entry name" value="U5 small nuclear ribonucleoprotein kDa helicase"/>
    <property type="match status" value="1"/>
</dbReference>
<dbReference type="FunFam" id="1.10.10.10:FF:000012">
    <property type="entry name" value="U5 small nuclear ribonucleoprotein helicase"/>
    <property type="match status" value="1"/>
</dbReference>
<dbReference type="InterPro" id="IPR004179">
    <property type="entry name" value="Sec63-dom"/>
</dbReference>
<dbReference type="GO" id="GO:0000712">
    <property type="term" value="P:resolution of meiotic recombination intermediates"/>
    <property type="evidence" value="ECO:0007669"/>
    <property type="project" value="TreeGrafter"/>
</dbReference>
<accession>A0A9P0MQI2</accession>
<dbReference type="SMART" id="SM00487">
    <property type="entry name" value="DEXDc"/>
    <property type="match status" value="2"/>
</dbReference>
<dbReference type="CDD" id="cd18019">
    <property type="entry name" value="DEXHc_Brr2_1"/>
    <property type="match status" value="1"/>
</dbReference>
<sequence>MADAAARQLQYEYKANSNLVLQADVRLIERRSRDEATGEVMSLVGKLDGTKMGDKFERTKPIKTEERKVKRLKRDEAQYDFARMKGTTLLSDNGDDMVGVVYRPKTQETRQTYEVLLSFIQEALGDQPRDILCGAADEVLFVLKNDQLKEKEKKVETEHLLGSLADERFALLVNLGKKITDFGSEDKVAHIAEENIDETYGINVQFEESEEEDGEDMYGEVRDIDLQDQNDEGEDAKHHTAIHAENLGSHEDTSKKEKGLHPLDIDAYWLQRRLSKFYNDAMTSQARAAEVLQILGETTDDRECENQLVLLLGYECFDFIKLIKKHRKMILYCTLLASSQNESEKTRIRNIMQNDPSLVKILKQLEVGKVEENGDSENIRSSRRKEVISHSTSVEGMVPGTRDVLDLDDLSFAQGSHFMSNKRCQLPDGSFRKQRKGYEEVHVPALKPKPFDPNEELVPIDKLPHYVQPAFDGFRTLNRIQSHLYKACLESDENLLLCAPTGAGKTNVALLCMLREIGKHINEDGTINAEEFKIIYVAPMRSLVQEMVGSFGKRLSAYNLTVSELTGDHQLTREQINATQIIVCTPEKWDIITRKGGEKSFTQFVKLVIVDEIHLLHDERGPVIEALVARTIRNIESTQEDVRIIGLSATLPNFQDVSTFLRVHPKTGLHFFDNSFRPVPLEQQYIGVTEKKALKRFQIMNDIVYEKVMEHAGRNQVLIFVHSRKETGKTARAIRDMCLEKDTLGQFLREGSASMEVLRSEAEQVKNSELKDLLPYGFAIHHAGMSRVDRTLVEDLFADRHIQVLVSTATLAWGVNLPAHTVIIKGTQVYNAEKGRWVELSALDVLQMLGRAGRPQYDNKGEGILITNHSELQYYLSLLNQQLPIESQLITKLPDMLNAEIVLGSIQNMKDAVKWLGYTYLYIRMLRSPALYGISSDKLMQDKLLEQFRADLIHTASIHLEKSGIIKYDKRSGYFQSTELGRIASHYYCTYDTIATYNMLLKPTLSEIELFRVFAMSGEFRNITVREEEKLELQKLMERVPIPIKESMEEPSAKVNVLLQAFISQLKLEGFALMSDMVYVTQSAARLIRAIFEIVLYRGWAQLAEKTLSLSKMIDRRMWQSMSPLRQFKKIPEEVLKKIEKKNIPWERLFDLGPNEIGELIRIPKLGKTIHKYIHQFPKLELSTHIQPITRSTLKVELVITPDFQWDGKVHGVSEGFWVMVEDVDSEVILHHEFFLLKSKYCKDDHVIKFFVPLFEPVPPQYFLRVISDRWIGSEAQLAISFRHLILPEKNPPSTELLDLQPLPVTALRNVQFEQLYSDKFTQFNPIQTQVFNAVYNSDENIFVGAPHGSGKTVIAEFAILRMITQDTDFRCLYITAKEALAQIVYAEWHHKLTPLIGNRVVLLTGETATDLKLVSKGIVIIASAEKWDVLSRRWKQRKNVQNIQLLIVDDLQLLGSDDGPVLEVVCSRMRYITSQIEKPLRIVALSSPLVDARDVAQWLGCGSNCTFNFHPSVRPIPLELHVQGFNITHNASRLIAMSKPVYNAILHHSPHKPVIIFVPSRRQARLTAIDLLTYTAAEANPTRFFHADQEDIVPFLERMSDKALKETLPQGVAYMHEGLSYNDRRLVEQLFDSGAIQIAVVTRNLCFSLNINSFLVIVMDTQFYNGRIHVYEDYPITEVLHMVGRANRPLEDEDSKCVVMCQSSKKDFFKKFLSEPLPIESHLDHKLHDHFNAEIVTKTIENKQDAVDYLTWTLLYRRLTQNPNYYNLQGVTHRHLSDHLSELVENTLSDLEQSKCITIEDDIDTNPLNLGMIAAYYYINYTTIELFALSLTSKTKVRGLLEIISSAAEYDSVPIRQNEDILLEPLSLKVPYKISPAAKFNDPHTKANLLLQAHLSRLQVGAELQGDTDAILGKSIRLMQACVDVLSSNGWLAPAVAAMELAQMITQAMWSKESYLRQLPHFTSELIRTCQEKKVETVFDLMELDDEDRNKLLGLSESQMADVAKFCNRYPNIELIYEIENKDKIKSGSLVNVIVNLEREDEVTGSVIAPFFPFKREEGWWVVIGDPKANSLLSIKRLTLQQKAKIKLDFVAPGPGYHSYTLYFMSDAYLGCDQEYKFNIEVNEYDASGESDYDD</sequence>
<dbReference type="InterPro" id="IPR014756">
    <property type="entry name" value="Ig_E-set"/>
</dbReference>
<evidence type="ECO:0000256" key="6">
    <source>
        <dbReference type="ARBA" id="ARBA00022737"/>
    </source>
</evidence>
<dbReference type="Proteomes" id="UP001152798">
    <property type="component" value="Chromosome 4"/>
</dbReference>
<dbReference type="InterPro" id="IPR027417">
    <property type="entry name" value="P-loop_NTPase"/>
</dbReference>
<feature type="domain" description="Helicase C-terminal" evidence="17">
    <location>
        <begin position="680"/>
        <end position="917"/>
    </location>
</feature>
<dbReference type="SUPFAM" id="SSF81296">
    <property type="entry name" value="E set domains"/>
    <property type="match status" value="1"/>
</dbReference>
<dbReference type="Gene3D" id="3.40.50.300">
    <property type="entry name" value="P-loop containing nucleotide triphosphate hydrolases"/>
    <property type="match status" value="4"/>
</dbReference>
<dbReference type="GO" id="GO:0003676">
    <property type="term" value="F:nucleic acid binding"/>
    <property type="evidence" value="ECO:0007669"/>
    <property type="project" value="InterPro"/>
</dbReference>
<dbReference type="InterPro" id="IPR036388">
    <property type="entry name" value="WH-like_DNA-bd_sf"/>
</dbReference>
<evidence type="ECO:0000259" key="16">
    <source>
        <dbReference type="PROSITE" id="PS51192"/>
    </source>
</evidence>
<evidence type="ECO:0000256" key="2">
    <source>
        <dbReference type="ARBA" id="ARBA00010140"/>
    </source>
</evidence>
<dbReference type="GO" id="GO:0008380">
    <property type="term" value="P:RNA splicing"/>
    <property type="evidence" value="ECO:0007669"/>
    <property type="project" value="UniProtKB-KW"/>
</dbReference>
<evidence type="ECO:0000313" key="19">
    <source>
        <dbReference type="Proteomes" id="UP001152798"/>
    </source>
</evidence>
<protein>
    <recommendedName>
        <fullName evidence="13">U5 small nuclear ribonucleoprotein 200 kDa helicase</fullName>
        <ecNumber evidence="3">3.6.4.13</ecNumber>
    </recommendedName>
</protein>
<evidence type="ECO:0000256" key="13">
    <source>
        <dbReference type="ARBA" id="ARBA00034541"/>
    </source>
</evidence>
<dbReference type="GO" id="GO:0003724">
    <property type="term" value="F:RNA helicase activity"/>
    <property type="evidence" value="ECO:0007669"/>
    <property type="project" value="UniProtKB-EC"/>
</dbReference>
<dbReference type="SMART" id="SM00973">
    <property type="entry name" value="Sec63"/>
    <property type="match status" value="2"/>
</dbReference>
<dbReference type="FunFam" id="1.10.3380.10:FF:000001">
    <property type="entry name" value="U5 small nuclear ribonucleoprotein helicase"/>
    <property type="match status" value="1"/>
</dbReference>
<dbReference type="GO" id="GO:0005681">
    <property type="term" value="C:spliceosomal complex"/>
    <property type="evidence" value="ECO:0007669"/>
    <property type="project" value="UniProtKB-KW"/>
</dbReference>
<comment type="subcellular location">
    <subcellularLocation>
        <location evidence="1">Nucleus</location>
    </subcellularLocation>
</comment>
<keyword evidence="12" id="KW-0539">Nucleus</keyword>
<dbReference type="SMART" id="SM00490">
    <property type="entry name" value="HELICc"/>
    <property type="match status" value="2"/>
</dbReference>
<dbReference type="Gene3D" id="1.10.10.10">
    <property type="entry name" value="Winged helix-like DNA-binding domain superfamily/Winged helix DNA-binding domain"/>
    <property type="match status" value="2"/>
</dbReference>
<dbReference type="EMBL" id="OV725080">
    <property type="protein sequence ID" value="CAH1399311.1"/>
    <property type="molecule type" value="Genomic_DNA"/>
</dbReference>
<comment type="catalytic activity">
    <reaction evidence="14">
        <text>ATP + H2O = ADP + phosphate + H(+)</text>
        <dbReference type="Rhea" id="RHEA:13065"/>
        <dbReference type="ChEBI" id="CHEBI:15377"/>
        <dbReference type="ChEBI" id="CHEBI:15378"/>
        <dbReference type="ChEBI" id="CHEBI:30616"/>
        <dbReference type="ChEBI" id="CHEBI:43474"/>
        <dbReference type="ChEBI" id="CHEBI:456216"/>
        <dbReference type="EC" id="3.6.4.13"/>
    </reaction>
</comment>
<keyword evidence="9" id="KW-0347">Helicase</keyword>
<dbReference type="PANTHER" id="PTHR47961:SF4">
    <property type="entry name" value="ACTIVATING SIGNAL COINTEGRATOR 1 COMPLEX SUBUNIT 3"/>
    <property type="match status" value="1"/>
</dbReference>
<feature type="domain" description="Helicase C-terminal" evidence="17">
    <location>
        <begin position="1541"/>
        <end position="1749"/>
    </location>
</feature>
<feature type="domain" description="Helicase ATP-binding" evidence="16">
    <location>
        <begin position="1333"/>
        <end position="1508"/>
    </location>
</feature>
<evidence type="ECO:0000256" key="11">
    <source>
        <dbReference type="ARBA" id="ARBA00023187"/>
    </source>
</evidence>
<dbReference type="FunFam" id="1.10.150.20:FF:000004">
    <property type="entry name" value="U5 small nuclear ribonucleoprotein helicase"/>
    <property type="match status" value="1"/>
</dbReference>
<dbReference type="InterPro" id="IPR048863">
    <property type="entry name" value="BRR2_plug"/>
</dbReference>
<dbReference type="Gene3D" id="1.10.3380.10">
    <property type="entry name" value="Sec63 N-terminal domain-like domain"/>
    <property type="match status" value="2"/>
</dbReference>
<comment type="function">
    <text evidence="15">Catalyzes the ATP-dependent unwinding of U4/U6 RNA duplices, an essential step in the assembly of a catalytically active spliceosome. Plays a role in pre-mRNA splicing.</text>
</comment>
<dbReference type="Pfam" id="PF21188">
    <property type="entry name" value="BRR2_plug"/>
    <property type="match status" value="1"/>
</dbReference>
<evidence type="ECO:0000256" key="8">
    <source>
        <dbReference type="ARBA" id="ARBA00022801"/>
    </source>
</evidence>
<dbReference type="FunFam" id="3.40.50.300:FF:003287">
    <property type="entry name" value="U5 small nuclear ribonucleoprotein 200 kDa helicase"/>
    <property type="match status" value="1"/>
</dbReference>
<dbReference type="FunFam" id="3.40.50.300:FF:000368">
    <property type="entry name" value="U5 small nuclear ribonucleoprotein 200 kDa helicase"/>
    <property type="match status" value="1"/>
</dbReference>
<keyword evidence="7" id="KW-0547">Nucleotide-binding</keyword>
<dbReference type="InterPro" id="IPR050474">
    <property type="entry name" value="Hel308_SKI2-like"/>
</dbReference>
<dbReference type="FunFam" id="2.60.40.150:FF:000004">
    <property type="entry name" value="RNA helicase, activating signal cointegrator 1"/>
    <property type="match status" value="1"/>
</dbReference>